<dbReference type="EMBL" id="BKCJ010979668">
    <property type="protein sequence ID" value="GFC58990.1"/>
    <property type="molecule type" value="Genomic_DNA"/>
</dbReference>
<organism evidence="2">
    <name type="scientific">Tanacetum cinerariifolium</name>
    <name type="common">Dalmatian daisy</name>
    <name type="synonym">Chrysanthemum cinerariifolium</name>
    <dbReference type="NCBI Taxonomy" id="118510"/>
    <lineage>
        <taxon>Eukaryota</taxon>
        <taxon>Viridiplantae</taxon>
        <taxon>Streptophyta</taxon>
        <taxon>Embryophyta</taxon>
        <taxon>Tracheophyta</taxon>
        <taxon>Spermatophyta</taxon>
        <taxon>Magnoliopsida</taxon>
        <taxon>eudicotyledons</taxon>
        <taxon>Gunneridae</taxon>
        <taxon>Pentapetalae</taxon>
        <taxon>asterids</taxon>
        <taxon>campanulids</taxon>
        <taxon>Asterales</taxon>
        <taxon>Asteraceae</taxon>
        <taxon>Asteroideae</taxon>
        <taxon>Anthemideae</taxon>
        <taxon>Anthemidinae</taxon>
        <taxon>Tanacetum</taxon>
    </lineage>
</organism>
<evidence type="ECO:0000313" key="2">
    <source>
        <dbReference type="EMBL" id="GFC58990.1"/>
    </source>
</evidence>
<accession>A0A699Q8J8</accession>
<comment type="caution">
    <text evidence="2">The sequence shown here is derived from an EMBL/GenBank/DDBJ whole genome shotgun (WGS) entry which is preliminary data.</text>
</comment>
<name>A0A699Q8J8_TANCI</name>
<dbReference type="AlphaFoldDB" id="A0A699Q8J8"/>
<sequence>MLTMENQKSFFNKQTTLLEKWIDESIPFDKKCQISIENFKVKTYVNTIINGVELCKEKIANRTYIGYIDPFIQSTTGSNFSPVISRINAGLDQFYKCLNEEMVADLRYFNSLDLEVDSLRSQLETQKTQFLNEIDRLSKEYYYADHINAILGVYTELDDVTNLQCDYLELLEKCEGLETELSKSKIMSNNFESV</sequence>
<proteinExistence type="predicted"/>
<evidence type="ECO:0000256" key="1">
    <source>
        <dbReference type="SAM" id="Coils"/>
    </source>
</evidence>
<gene>
    <name evidence="2" type="ORF">Tci_830960</name>
</gene>
<reference evidence="2" key="1">
    <citation type="journal article" date="2019" name="Sci. Rep.">
        <title>Draft genome of Tanacetum cinerariifolium, the natural source of mosquito coil.</title>
        <authorList>
            <person name="Yamashiro T."/>
            <person name="Shiraishi A."/>
            <person name="Satake H."/>
            <person name="Nakayama K."/>
        </authorList>
    </citation>
    <scope>NUCLEOTIDE SEQUENCE</scope>
</reference>
<feature type="coiled-coil region" evidence="1">
    <location>
        <begin position="109"/>
        <end position="180"/>
    </location>
</feature>
<protein>
    <submittedName>
        <fullName evidence="2">Uncharacterized protein</fullName>
    </submittedName>
</protein>
<keyword evidence="1" id="KW-0175">Coiled coil</keyword>